<dbReference type="Proteomes" id="UP000036987">
    <property type="component" value="Unassembled WGS sequence"/>
</dbReference>
<dbReference type="InterPro" id="IPR049704">
    <property type="entry name" value="Aminotrans_3_PPA_site"/>
</dbReference>
<evidence type="ECO:0000313" key="10">
    <source>
        <dbReference type="EMBL" id="KMZ72036.1"/>
    </source>
</evidence>
<dbReference type="OMA" id="VCEGNFH"/>
<comment type="caution">
    <text evidence="10">The sequence shown here is derived from an EMBL/GenBank/DDBJ whole genome shotgun (WGS) entry which is preliminary data.</text>
</comment>
<keyword evidence="6 9" id="KW-0808">Transferase</keyword>
<dbReference type="AlphaFoldDB" id="A0A0K9PST0"/>
<comment type="pathway">
    <text evidence="2 9">Amino-acid biosynthesis; L-proline biosynthesis; L-glutamate 5-semialdehyde from L-ornithine: step 1/1.</text>
</comment>
<dbReference type="CDD" id="cd00610">
    <property type="entry name" value="OAT_like"/>
    <property type="match status" value="1"/>
</dbReference>
<dbReference type="EC" id="2.6.1.13" evidence="4 9"/>
<proteinExistence type="inferred from homology"/>
<dbReference type="PROSITE" id="PS00600">
    <property type="entry name" value="AA_TRANSFER_CLASS_3"/>
    <property type="match status" value="1"/>
</dbReference>
<dbReference type="GO" id="GO:0019544">
    <property type="term" value="P:L-arginine catabolic process to L-glutamate"/>
    <property type="evidence" value="ECO:0000318"/>
    <property type="project" value="GO_Central"/>
</dbReference>
<evidence type="ECO:0000256" key="2">
    <source>
        <dbReference type="ARBA" id="ARBA00004998"/>
    </source>
</evidence>
<evidence type="ECO:0000256" key="8">
    <source>
        <dbReference type="RuleBase" id="RU003560"/>
    </source>
</evidence>
<dbReference type="FunFam" id="3.90.1150.10:FF:000152">
    <property type="entry name" value="Ornithine aminotransferase"/>
    <property type="match status" value="1"/>
</dbReference>
<dbReference type="STRING" id="29655.A0A0K9PST0"/>
<dbReference type="GO" id="GO:0010121">
    <property type="term" value="P:L-arginine catabolic process to proline via ornithine"/>
    <property type="evidence" value="ECO:0000318"/>
    <property type="project" value="GO_Central"/>
</dbReference>
<dbReference type="InterPro" id="IPR010164">
    <property type="entry name" value="Orn_aminotrans"/>
</dbReference>
<dbReference type="GO" id="GO:0042802">
    <property type="term" value="F:identical protein binding"/>
    <property type="evidence" value="ECO:0000318"/>
    <property type="project" value="GO_Central"/>
</dbReference>
<keyword evidence="5 9" id="KW-0032">Aminotransferase</keyword>
<dbReference type="GO" id="GO:0055129">
    <property type="term" value="P:L-proline biosynthetic process"/>
    <property type="evidence" value="ECO:0007669"/>
    <property type="project" value="UniProtKB-UniPathway"/>
</dbReference>
<dbReference type="GO" id="GO:0005737">
    <property type="term" value="C:cytoplasm"/>
    <property type="evidence" value="ECO:0000318"/>
    <property type="project" value="GO_Central"/>
</dbReference>
<dbReference type="OrthoDB" id="10261433at2759"/>
<evidence type="ECO:0000256" key="4">
    <source>
        <dbReference type="ARBA" id="ARBA00012924"/>
    </source>
</evidence>
<dbReference type="Gene3D" id="3.90.1150.10">
    <property type="entry name" value="Aspartate Aminotransferase, domain 1"/>
    <property type="match status" value="1"/>
</dbReference>
<dbReference type="PANTHER" id="PTHR11986:SF18">
    <property type="entry name" value="ORNITHINE AMINOTRANSFERASE, MITOCHONDRIAL"/>
    <property type="match status" value="1"/>
</dbReference>
<reference evidence="11" key="1">
    <citation type="journal article" date="2016" name="Nature">
        <title>The genome of the seagrass Zostera marina reveals angiosperm adaptation to the sea.</title>
        <authorList>
            <person name="Olsen J.L."/>
            <person name="Rouze P."/>
            <person name="Verhelst B."/>
            <person name="Lin Y.-C."/>
            <person name="Bayer T."/>
            <person name="Collen J."/>
            <person name="Dattolo E."/>
            <person name="De Paoli E."/>
            <person name="Dittami S."/>
            <person name="Maumus F."/>
            <person name="Michel G."/>
            <person name="Kersting A."/>
            <person name="Lauritano C."/>
            <person name="Lohaus R."/>
            <person name="Toepel M."/>
            <person name="Tonon T."/>
            <person name="Vanneste K."/>
            <person name="Amirebrahimi M."/>
            <person name="Brakel J."/>
            <person name="Bostroem C."/>
            <person name="Chovatia M."/>
            <person name="Grimwood J."/>
            <person name="Jenkins J.W."/>
            <person name="Jueterbock A."/>
            <person name="Mraz A."/>
            <person name="Stam W.T."/>
            <person name="Tice H."/>
            <person name="Bornberg-Bauer E."/>
            <person name="Green P.J."/>
            <person name="Pearson G.A."/>
            <person name="Procaccini G."/>
            <person name="Duarte C.M."/>
            <person name="Schmutz J."/>
            <person name="Reusch T.B.H."/>
            <person name="Van de Peer Y."/>
        </authorList>
    </citation>
    <scope>NUCLEOTIDE SEQUENCE [LARGE SCALE GENOMIC DNA]</scope>
    <source>
        <strain evidence="11">cv. Finnish</strain>
    </source>
</reference>
<evidence type="ECO:0000313" key="11">
    <source>
        <dbReference type="Proteomes" id="UP000036987"/>
    </source>
</evidence>
<dbReference type="InterPro" id="IPR015424">
    <property type="entry name" value="PyrdxlP-dep_Trfase"/>
</dbReference>
<dbReference type="InterPro" id="IPR015422">
    <property type="entry name" value="PyrdxlP-dep_Trfase_small"/>
</dbReference>
<dbReference type="GO" id="GO:0004587">
    <property type="term" value="F:ornithine aminotransferase activity"/>
    <property type="evidence" value="ECO:0000318"/>
    <property type="project" value="GO_Central"/>
</dbReference>
<dbReference type="FunFam" id="3.40.640.10:FF:000011">
    <property type="entry name" value="Ornithine aminotransferase"/>
    <property type="match status" value="1"/>
</dbReference>
<dbReference type="PANTHER" id="PTHR11986">
    <property type="entry name" value="AMINOTRANSFERASE CLASS III"/>
    <property type="match status" value="1"/>
</dbReference>
<evidence type="ECO:0000256" key="6">
    <source>
        <dbReference type="ARBA" id="ARBA00022679"/>
    </source>
</evidence>
<comment type="similarity">
    <text evidence="3 8">Belongs to the class-III pyridoxal-phosphate-dependent aminotransferase family.</text>
</comment>
<comment type="cofactor">
    <cofactor evidence="1 9">
        <name>pyridoxal 5'-phosphate</name>
        <dbReference type="ChEBI" id="CHEBI:597326"/>
    </cofactor>
</comment>
<evidence type="ECO:0000256" key="5">
    <source>
        <dbReference type="ARBA" id="ARBA00022576"/>
    </source>
</evidence>
<dbReference type="InterPro" id="IPR005814">
    <property type="entry name" value="Aminotrans_3"/>
</dbReference>
<name>A0A0K9PST0_ZOSMR</name>
<sequence length="475" mass="51961">MAASVGRILFRSMSMLNGGNNKLKSILLTRCLSNGPSSSEQLIKSEYQHSAHNYHPIPIVFSKAKGACVWDPEGNNYLDFLSAYSAVNQGHCHPKVLKVLVEQAERLTLSSRAFYNDKFPIFADYVTKLFGYEMMLPMNTGAEGVETAIKLARKWGYEKKQIPKNQAVIVSCCGCFHGRTLGVISMSCDNDAVRGFGPLLPGNAKVDFGDIDGLEKMFKEQGDRIAAFLFEPIQGEAGVKLPPDGYLKAVRELCSRYNVLMIADEIQTGIARTGKLLACDWEGVRPDIVILGKALGAGVIPVSVILADKDVMLCIRPGEHGSTFGGNPLASAVAVASLEVIFDEGLIEKSAKMGNEFREQLTALQKKFPEIIKDVRGRGLLNAIELDNKVMSPVSAYDICLGLKERRILAKPTHGTIIRLAPPLSISLEELGEASKALNDVMEIDLPAMMEDKKKTSKEVPCDAEPCDRCGRYLM</sequence>
<keyword evidence="11" id="KW-1185">Reference proteome</keyword>
<evidence type="ECO:0000256" key="1">
    <source>
        <dbReference type="ARBA" id="ARBA00001933"/>
    </source>
</evidence>
<organism evidence="10 11">
    <name type="scientific">Zostera marina</name>
    <name type="common">Eelgrass</name>
    <dbReference type="NCBI Taxonomy" id="29655"/>
    <lineage>
        <taxon>Eukaryota</taxon>
        <taxon>Viridiplantae</taxon>
        <taxon>Streptophyta</taxon>
        <taxon>Embryophyta</taxon>
        <taxon>Tracheophyta</taxon>
        <taxon>Spermatophyta</taxon>
        <taxon>Magnoliopsida</taxon>
        <taxon>Liliopsida</taxon>
        <taxon>Zosteraceae</taxon>
        <taxon>Zostera</taxon>
    </lineage>
</organism>
<dbReference type="InterPro" id="IPR050103">
    <property type="entry name" value="Class-III_PLP-dep_AT"/>
</dbReference>
<keyword evidence="7 8" id="KW-0663">Pyridoxal phosphate</keyword>
<protein>
    <recommendedName>
        <fullName evidence="4 9">Ornithine aminotransferase</fullName>
        <ecNumber evidence="4 9">2.6.1.13</ecNumber>
    </recommendedName>
</protein>
<comment type="catalytic activity">
    <reaction evidence="9">
        <text>a 2-oxocarboxylate + L-ornithine = L-glutamate 5-semialdehyde + an L-alpha-amino acid</text>
        <dbReference type="Rhea" id="RHEA:13877"/>
        <dbReference type="ChEBI" id="CHEBI:35179"/>
        <dbReference type="ChEBI" id="CHEBI:46911"/>
        <dbReference type="ChEBI" id="CHEBI:58066"/>
        <dbReference type="ChEBI" id="CHEBI:59869"/>
        <dbReference type="EC" id="2.6.1.13"/>
    </reaction>
</comment>
<gene>
    <name evidence="10" type="ORF">ZOSMA_170G00570</name>
</gene>
<dbReference type="UniPathway" id="UPA00098">
    <property type="reaction ID" value="UER00358"/>
</dbReference>
<dbReference type="PIRSF" id="PIRSF000521">
    <property type="entry name" value="Transaminase_4ab_Lys_Orn"/>
    <property type="match status" value="1"/>
</dbReference>
<evidence type="ECO:0000256" key="9">
    <source>
        <dbReference type="RuleBase" id="RU365036"/>
    </source>
</evidence>
<dbReference type="GO" id="GO:0030170">
    <property type="term" value="F:pyridoxal phosphate binding"/>
    <property type="evidence" value="ECO:0000318"/>
    <property type="project" value="GO_Central"/>
</dbReference>
<dbReference type="Pfam" id="PF00202">
    <property type="entry name" value="Aminotran_3"/>
    <property type="match status" value="1"/>
</dbReference>
<dbReference type="EMBL" id="LFYR01000644">
    <property type="protein sequence ID" value="KMZ72036.1"/>
    <property type="molecule type" value="Genomic_DNA"/>
</dbReference>
<accession>A0A0K9PST0</accession>
<dbReference type="SUPFAM" id="SSF53383">
    <property type="entry name" value="PLP-dependent transferases"/>
    <property type="match status" value="1"/>
</dbReference>
<dbReference type="InterPro" id="IPR015421">
    <property type="entry name" value="PyrdxlP-dep_Trfase_major"/>
</dbReference>
<dbReference type="Gene3D" id="3.40.640.10">
    <property type="entry name" value="Type I PLP-dependent aspartate aminotransferase-like (Major domain)"/>
    <property type="match status" value="1"/>
</dbReference>
<dbReference type="NCBIfam" id="TIGR01885">
    <property type="entry name" value="Orn_aminotrans"/>
    <property type="match status" value="1"/>
</dbReference>
<evidence type="ECO:0000256" key="7">
    <source>
        <dbReference type="ARBA" id="ARBA00022898"/>
    </source>
</evidence>
<evidence type="ECO:0000256" key="3">
    <source>
        <dbReference type="ARBA" id="ARBA00008954"/>
    </source>
</evidence>